<keyword evidence="2" id="KW-1185">Reference proteome</keyword>
<sequence>MNETIIQIIPAPSNLMYAYDGGTAQPVACLALVELADGDREIRAMGLTNGEIFEEQPGAILFFESDAN</sequence>
<proteinExistence type="predicted"/>
<organism evidence="1 2">
    <name type="scientific">Flavonifractor plautii 1_3_50AFAA</name>
    <dbReference type="NCBI Taxonomy" id="742738"/>
    <lineage>
        <taxon>Bacteria</taxon>
        <taxon>Bacillati</taxon>
        <taxon>Bacillota</taxon>
        <taxon>Clostridia</taxon>
        <taxon>Eubacteriales</taxon>
        <taxon>Oscillospiraceae</taxon>
        <taxon>Flavonifractor</taxon>
    </lineage>
</organism>
<accession>A0A096BCL3</accession>
<dbReference type="EMBL" id="ADLO01000027">
    <property type="protein sequence ID" value="KGF56825.1"/>
    <property type="molecule type" value="Genomic_DNA"/>
</dbReference>
<evidence type="ECO:0000313" key="1">
    <source>
        <dbReference type="EMBL" id="KGF56825.1"/>
    </source>
</evidence>
<dbReference type="HOGENOM" id="CLU_207171_0_0_9"/>
<dbReference type="RefSeq" id="WP_044939032.1">
    <property type="nucleotide sequence ID" value="NZ_KN174161.1"/>
</dbReference>
<dbReference type="AlphaFoldDB" id="A0A096BCL3"/>
<evidence type="ECO:0000313" key="2">
    <source>
        <dbReference type="Proteomes" id="UP000029585"/>
    </source>
</evidence>
<protein>
    <submittedName>
        <fullName evidence="1">Uncharacterized protein</fullName>
    </submittedName>
</protein>
<gene>
    <name evidence="1" type="ORF">HMPREF9460_00724</name>
</gene>
<dbReference type="PATRIC" id="fig|742738.3.peg.756"/>
<name>A0A096BCL3_FLAPL</name>
<comment type="caution">
    <text evidence="1">The sequence shown here is derived from an EMBL/GenBank/DDBJ whole genome shotgun (WGS) entry which is preliminary data.</text>
</comment>
<dbReference type="Proteomes" id="UP000029585">
    <property type="component" value="Unassembled WGS sequence"/>
</dbReference>
<reference evidence="1 2" key="1">
    <citation type="submission" date="2011-08" db="EMBL/GenBank/DDBJ databases">
        <title>The Genome Sequence of Clostridium orbiscindens 1_3_50AFAA.</title>
        <authorList>
            <consortium name="The Broad Institute Genome Sequencing Platform"/>
            <person name="Earl A."/>
            <person name="Ward D."/>
            <person name="Feldgarden M."/>
            <person name="Gevers D."/>
            <person name="Daigneault M."/>
            <person name="Strauss J."/>
            <person name="Allen-Vercoe E."/>
            <person name="Young S.K."/>
            <person name="Zeng Q."/>
            <person name="Gargeya S."/>
            <person name="Fitzgerald M."/>
            <person name="Haas B."/>
            <person name="Abouelleil A."/>
            <person name="Alvarado L."/>
            <person name="Arachchi H.M."/>
            <person name="Berlin A."/>
            <person name="Brown A."/>
            <person name="Chapman S.B."/>
            <person name="Chen Z."/>
            <person name="Dunbar C."/>
            <person name="Freedman E."/>
            <person name="Gearin G."/>
            <person name="Gellesch M."/>
            <person name="Goldberg J."/>
            <person name="Griggs A."/>
            <person name="Gujja S."/>
            <person name="Heiman D."/>
            <person name="Howarth C."/>
            <person name="Larson L."/>
            <person name="Lui A."/>
            <person name="MacDonald P.J.P."/>
            <person name="Montmayeur A."/>
            <person name="Murphy C."/>
            <person name="Neiman D."/>
            <person name="Pearson M."/>
            <person name="Priest M."/>
            <person name="Roberts A."/>
            <person name="Saif S."/>
            <person name="Shea T."/>
            <person name="Shenoy N."/>
            <person name="Sisk P."/>
            <person name="Stolte C."/>
            <person name="Sykes S."/>
            <person name="Wortman J."/>
            <person name="Nusbaum C."/>
            <person name="Birren B."/>
        </authorList>
    </citation>
    <scope>NUCLEOTIDE SEQUENCE [LARGE SCALE GENOMIC DNA]</scope>
    <source>
        <strain evidence="1 2">1_3_50AFAA</strain>
    </source>
</reference>